<sequence length="101" mass="11553">MSQDQGASSIDLIRWTFNINSDHRAEIEGHLSDLGFDVFVQDDSIFTVTWEEPDREVDEVIEEIWALNGEAFEVTQEEFHRLGMHTLTQAEDEGEPTQEAA</sequence>
<accession>L0DJ91</accession>
<organism evidence="1 2">
    <name type="scientific">Singulisphaera acidiphila (strain ATCC BAA-1392 / DSM 18658 / VKM B-2454 / MOB10)</name>
    <dbReference type="NCBI Taxonomy" id="886293"/>
    <lineage>
        <taxon>Bacteria</taxon>
        <taxon>Pseudomonadati</taxon>
        <taxon>Planctomycetota</taxon>
        <taxon>Planctomycetia</taxon>
        <taxon>Isosphaerales</taxon>
        <taxon>Isosphaeraceae</taxon>
        <taxon>Singulisphaera</taxon>
    </lineage>
</organism>
<dbReference type="EMBL" id="CP003364">
    <property type="protein sequence ID" value="AGA28878.1"/>
    <property type="molecule type" value="Genomic_DNA"/>
</dbReference>
<dbReference type="OrthoDB" id="283897at2"/>
<evidence type="ECO:0000313" key="2">
    <source>
        <dbReference type="Proteomes" id="UP000010798"/>
    </source>
</evidence>
<dbReference type="RefSeq" id="WP_015247992.1">
    <property type="nucleotide sequence ID" value="NC_019892.1"/>
</dbReference>
<gene>
    <name evidence="1" type="ordered locus">Sinac_4704</name>
</gene>
<protein>
    <submittedName>
        <fullName evidence="1">Uncharacterized protein</fullName>
    </submittedName>
</protein>
<dbReference type="KEGG" id="saci:Sinac_4704"/>
<evidence type="ECO:0000313" key="1">
    <source>
        <dbReference type="EMBL" id="AGA28878.1"/>
    </source>
</evidence>
<dbReference type="HOGENOM" id="CLU_2289782_0_0_0"/>
<keyword evidence="2" id="KW-1185">Reference proteome</keyword>
<dbReference type="Proteomes" id="UP000010798">
    <property type="component" value="Chromosome"/>
</dbReference>
<dbReference type="AlphaFoldDB" id="L0DJ91"/>
<reference evidence="1 2" key="1">
    <citation type="submission" date="2012-02" db="EMBL/GenBank/DDBJ databases">
        <title>Complete sequence of chromosome of Singulisphaera acidiphila DSM 18658.</title>
        <authorList>
            <consortium name="US DOE Joint Genome Institute (JGI-PGF)"/>
            <person name="Lucas S."/>
            <person name="Copeland A."/>
            <person name="Lapidus A."/>
            <person name="Glavina del Rio T."/>
            <person name="Dalin E."/>
            <person name="Tice H."/>
            <person name="Bruce D."/>
            <person name="Goodwin L."/>
            <person name="Pitluck S."/>
            <person name="Peters L."/>
            <person name="Ovchinnikova G."/>
            <person name="Chertkov O."/>
            <person name="Kyrpides N."/>
            <person name="Mavromatis K."/>
            <person name="Ivanova N."/>
            <person name="Brettin T."/>
            <person name="Detter J.C."/>
            <person name="Han C."/>
            <person name="Larimer F."/>
            <person name="Land M."/>
            <person name="Hauser L."/>
            <person name="Markowitz V."/>
            <person name="Cheng J.-F."/>
            <person name="Hugenholtz P."/>
            <person name="Woyke T."/>
            <person name="Wu D."/>
            <person name="Tindall B."/>
            <person name="Pomrenke H."/>
            <person name="Brambilla E."/>
            <person name="Klenk H.-P."/>
            <person name="Eisen J.A."/>
        </authorList>
    </citation>
    <scope>NUCLEOTIDE SEQUENCE [LARGE SCALE GENOMIC DNA]</scope>
    <source>
        <strain evidence="2">ATCC BAA-1392 / DSM 18658 / VKM B-2454 / MOB10</strain>
    </source>
</reference>
<name>L0DJ91_SINAD</name>
<proteinExistence type="predicted"/>